<evidence type="ECO:0000259" key="3">
    <source>
        <dbReference type="Pfam" id="PF07885"/>
    </source>
</evidence>
<feature type="transmembrane region" description="Helical" evidence="2">
    <location>
        <begin position="274"/>
        <end position="291"/>
    </location>
</feature>
<dbReference type="PANTHER" id="PTHR10153">
    <property type="entry name" value="SMALL CONDUCTANCE CALCIUM-ACTIVATED POTASSIUM CHANNEL"/>
    <property type="match status" value="1"/>
</dbReference>
<feature type="transmembrane region" description="Helical" evidence="2">
    <location>
        <begin position="303"/>
        <end position="323"/>
    </location>
</feature>
<dbReference type="AlphaFoldDB" id="A0AAU9JY44"/>
<evidence type="ECO:0000256" key="1">
    <source>
        <dbReference type="SAM" id="MobiDB-lite"/>
    </source>
</evidence>
<keyword evidence="5" id="KW-1185">Reference proteome</keyword>
<dbReference type="GO" id="GO:0016020">
    <property type="term" value="C:membrane"/>
    <property type="evidence" value="ECO:0007669"/>
    <property type="project" value="InterPro"/>
</dbReference>
<reference evidence="4" key="1">
    <citation type="submission" date="2021-09" db="EMBL/GenBank/DDBJ databases">
        <authorList>
            <consortium name="AG Swart"/>
            <person name="Singh M."/>
            <person name="Singh A."/>
            <person name="Seah K."/>
            <person name="Emmerich C."/>
        </authorList>
    </citation>
    <scope>NUCLEOTIDE SEQUENCE</scope>
    <source>
        <strain evidence="4">ATCC30299</strain>
    </source>
</reference>
<evidence type="ECO:0000313" key="4">
    <source>
        <dbReference type="EMBL" id="CAG9329452.1"/>
    </source>
</evidence>
<keyword evidence="2" id="KW-0472">Membrane</keyword>
<keyword evidence="2" id="KW-1133">Transmembrane helix</keyword>
<feature type="transmembrane region" description="Helical" evidence="2">
    <location>
        <begin position="242"/>
        <end position="262"/>
    </location>
</feature>
<dbReference type="Proteomes" id="UP001162131">
    <property type="component" value="Unassembled WGS sequence"/>
</dbReference>
<feature type="transmembrane region" description="Helical" evidence="2">
    <location>
        <begin position="105"/>
        <end position="127"/>
    </location>
</feature>
<dbReference type="Pfam" id="PF07885">
    <property type="entry name" value="Ion_trans_2"/>
    <property type="match status" value="1"/>
</dbReference>
<proteinExistence type="predicted"/>
<accession>A0AAU9JY44</accession>
<comment type="caution">
    <text evidence="4">The sequence shown here is derived from an EMBL/GenBank/DDBJ whole genome shotgun (WGS) entry which is preliminary data.</text>
</comment>
<dbReference type="Gene3D" id="1.10.287.70">
    <property type="match status" value="1"/>
</dbReference>
<keyword evidence="2" id="KW-0812">Transmembrane</keyword>
<feature type="compositionally biased region" description="Polar residues" evidence="1">
    <location>
        <begin position="525"/>
        <end position="536"/>
    </location>
</feature>
<dbReference type="GO" id="GO:0016286">
    <property type="term" value="F:small conductance calcium-activated potassium channel activity"/>
    <property type="evidence" value="ECO:0007669"/>
    <property type="project" value="InterPro"/>
</dbReference>
<name>A0AAU9JY44_9CILI</name>
<feature type="compositionally biased region" description="Polar residues" evidence="1">
    <location>
        <begin position="507"/>
        <end position="516"/>
    </location>
</feature>
<dbReference type="InterPro" id="IPR013099">
    <property type="entry name" value="K_chnl_dom"/>
</dbReference>
<dbReference type="InterPro" id="IPR015449">
    <property type="entry name" value="K_chnl_Ca-activ_SK"/>
</dbReference>
<gene>
    <name evidence="4" type="ORF">BSTOLATCC_MIC48272</name>
</gene>
<evidence type="ECO:0000313" key="5">
    <source>
        <dbReference type="Proteomes" id="UP001162131"/>
    </source>
</evidence>
<dbReference type="EMBL" id="CAJZBQ010000047">
    <property type="protein sequence ID" value="CAG9329452.1"/>
    <property type="molecule type" value="Genomic_DNA"/>
</dbReference>
<feature type="transmembrane region" description="Helical" evidence="2">
    <location>
        <begin position="72"/>
        <end position="93"/>
    </location>
</feature>
<protein>
    <recommendedName>
        <fullName evidence="3">Potassium channel domain-containing protein</fullName>
    </recommendedName>
</protein>
<dbReference type="SUPFAM" id="SSF81324">
    <property type="entry name" value="Voltage-gated potassium channels"/>
    <property type="match status" value="1"/>
</dbReference>
<feature type="domain" description="Potassium channel" evidence="3">
    <location>
        <begin position="251"/>
        <end position="323"/>
    </location>
</feature>
<sequence length="536" mass="62476">MKQFSDNKMIPLRRSLTIKNENKDQYRKNSSRSLIPIEDPFGDANCIPKKVGTIFPQLDISKLQARSRWNSIFTAALNILILILDYIENQMFIANKYESDVSENMLRTCIIFLSIISIGLILQYYSIKLYLKKAYRECHVNSSIWEYPNLRDIMVIEIFFCCVNVPPYCDWTFSFKQMNAYSLMSVDDVLISFSFIRLYFIFKMIYECTTYSSERAEHICNLENVKDMMKFALKCLLNTKTYFSIFFLLGLLIISGGILLRIFERTISSTKFDYVWNGFYTVGITALAIGYGDNVPTTHLGRVVCVAASIFGVFSISYTVWAVQSSISFNHNEFQMYDCMVFKKNIKKRLEPFASTVLQRWWILIKKRKLKEPRLKELSAYNSQIIRFILLKNQMKGEITKTMNENINEFTKKMNICMPKIFHHLEPSERILKVAVEMTNNQLFLAEKIKQVQVNLREFKTKFGVSPNGNESNYRRNSDRSKRVTLVEMKKAQFRAIRKLIIRKTSESSFGSQHSSPRPRIEGSNMDSSSDVGSDR</sequence>
<feature type="region of interest" description="Disordered" evidence="1">
    <location>
        <begin position="506"/>
        <end position="536"/>
    </location>
</feature>
<organism evidence="4 5">
    <name type="scientific">Blepharisma stoltei</name>
    <dbReference type="NCBI Taxonomy" id="1481888"/>
    <lineage>
        <taxon>Eukaryota</taxon>
        <taxon>Sar</taxon>
        <taxon>Alveolata</taxon>
        <taxon>Ciliophora</taxon>
        <taxon>Postciliodesmatophora</taxon>
        <taxon>Heterotrichea</taxon>
        <taxon>Heterotrichida</taxon>
        <taxon>Blepharismidae</taxon>
        <taxon>Blepharisma</taxon>
    </lineage>
</organism>
<evidence type="ECO:0000256" key="2">
    <source>
        <dbReference type="SAM" id="Phobius"/>
    </source>
</evidence>